<keyword evidence="4" id="KW-1185">Reference proteome</keyword>
<feature type="transmembrane region" description="Helical" evidence="1">
    <location>
        <begin position="192"/>
        <end position="214"/>
    </location>
</feature>
<dbReference type="GO" id="GO:0080120">
    <property type="term" value="P:CAAX-box protein maturation"/>
    <property type="evidence" value="ECO:0007669"/>
    <property type="project" value="UniProtKB-ARBA"/>
</dbReference>
<feature type="transmembrane region" description="Helical" evidence="1">
    <location>
        <begin position="95"/>
        <end position="119"/>
    </location>
</feature>
<feature type="transmembrane region" description="Helical" evidence="1">
    <location>
        <begin position="26"/>
        <end position="49"/>
    </location>
</feature>
<dbReference type="PANTHER" id="PTHR35797">
    <property type="entry name" value="PROTEASE-RELATED"/>
    <property type="match status" value="1"/>
</dbReference>
<accession>A0A1G7M3N4</accession>
<evidence type="ECO:0000313" key="3">
    <source>
        <dbReference type="EMBL" id="SDF55770.1"/>
    </source>
</evidence>
<dbReference type="AlphaFoldDB" id="A0A1G7M3N4"/>
<evidence type="ECO:0000256" key="1">
    <source>
        <dbReference type="SAM" id="Phobius"/>
    </source>
</evidence>
<dbReference type="InterPro" id="IPR003675">
    <property type="entry name" value="Rce1/LyrA-like_dom"/>
</dbReference>
<organism evidence="3 4">
    <name type="scientific">Halorubrum xinjiangense</name>
    <dbReference type="NCBI Taxonomy" id="261291"/>
    <lineage>
        <taxon>Archaea</taxon>
        <taxon>Methanobacteriati</taxon>
        <taxon>Methanobacteriota</taxon>
        <taxon>Stenosarchaea group</taxon>
        <taxon>Halobacteria</taxon>
        <taxon>Halobacteriales</taxon>
        <taxon>Haloferacaceae</taxon>
        <taxon>Halorubrum</taxon>
    </lineage>
</organism>
<dbReference type="Pfam" id="PF02517">
    <property type="entry name" value="Rce1-like"/>
    <property type="match status" value="1"/>
</dbReference>
<keyword evidence="1" id="KW-0812">Transmembrane</keyword>
<gene>
    <name evidence="3" type="ORF">SAMN04488067_105188</name>
</gene>
<dbReference type="PANTHER" id="PTHR35797:SF1">
    <property type="entry name" value="PROTEASE"/>
    <property type="match status" value="1"/>
</dbReference>
<dbReference type="EMBL" id="FNBO01000005">
    <property type="protein sequence ID" value="SDF55770.1"/>
    <property type="molecule type" value="Genomic_DNA"/>
</dbReference>
<name>A0A1G7M3N4_9EURY</name>
<reference evidence="3 4" key="1">
    <citation type="submission" date="2016-10" db="EMBL/GenBank/DDBJ databases">
        <authorList>
            <person name="Varghese N."/>
            <person name="Submissions S."/>
        </authorList>
    </citation>
    <scope>NUCLEOTIDE SEQUENCE [LARGE SCALE GENOMIC DNA]</scope>
    <source>
        <strain evidence="3 4">CGMCC 1.3527</strain>
    </source>
</reference>
<keyword evidence="1" id="KW-0472">Membrane</keyword>
<dbReference type="GO" id="GO:0004175">
    <property type="term" value="F:endopeptidase activity"/>
    <property type="evidence" value="ECO:0007669"/>
    <property type="project" value="UniProtKB-ARBA"/>
</dbReference>
<feature type="transmembrane region" description="Helical" evidence="1">
    <location>
        <begin position="252"/>
        <end position="271"/>
    </location>
</feature>
<sequence>MRHRSQHSSVEERDSRVAAFVDRYQLIAFIALTFAWSWGAFVLLIQPLGLAATQLAQVVFAWGPLVGAVVVTAVSGDSVREWAAQIDPRTTRLRWYLIALATPLLLTDGSRVLAWIAGAPVTAAEITVLEFLSQFAVTLVVAGALEEFGWRGFAQPRLQERWSALTAALLIGLVWALWHFPLVYGGTGAGYGAGAFVGFLIGLPVFSVAMAWIYNGTSGGLLFVMLFHAMINAPSPLQIADTAPSWAQTVGELGQLGFLLVVPLVLTLYYGREYLAASQPTPLIPGRRQ</sequence>
<dbReference type="InterPro" id="IPR042150">
    <property type="entry name" value="MmRce1-like"/>
</dbReference>
<feature type="transmembrane region" description="Helical" evidence="1">
    <location>
        <begin position="221"/>
        <end position="240"/>
    </location>
</feature>
<feature type="transmembrane region" description="Helical" evidence="1">
    <location>
        <begin position="55"/>
        <end position="74"/>
    </location>
</feature>
<evidence type="ECO:0000313" key="4">
    <source>
        <dbReference type="Proteomes" id="UP000324020"/>
    </source>
</evidence>
<keyword evidence="1" id="KW-1133">Transmembrane helix</keyword>
<protein>
    <recommendedName>
        <fullName evidence="2">CAAX prenyl protease 2/Lysostaphin resistance protein A-like domain-containing protein</fullName>
    </recommendedName>
</protein>
<feature type="domain" description="CAAX prenyl protease 2/Lysostaphin resistance protein A-like" evidence="2">
    <location>
        <begin position="131"/>
        <end position="233"/>
    </location>
</feature>
<dbReference type="Proteomes" id="UP000324020">
    <property type="component" value="Unassembled WGS sequence"/>
</dbReference>
<feature type="transmembrane region" description="Helical" evidence="1">
    <location>
        <begin position="131"/>
        <end position="150"/>
    </location>
</feature>
<evidence type="ECO:0000259" key="2">
    <source>
        <dbReference type="Pfam" id="PF02517"/>
    </source>
</evidence>
<proteinExistence type="predicted"/>
<feature type="transmembrane region" description="Helical" evidence="1">
    <location>
        <begin position="162"/>
        <end position="180"/>
    </location>
</feature>